<protein>
    <recommendedName>
        <fullName evidence="3">Alginate biosynthesis protein AlgF</fullName>
    </recommendedName>
</protein>
<evidence type="ECO:0008006" key="3">
    <source>
        <dbReference type="Google" id="ProtNLM"/>
    </source>
</evidence>
<proteinExistence type="predicted"/>
<reference evidence="1 2" key="1">
    <citation type="submission" date="2020-07" db="EMBL/GenBank/DDBJ databases">
        <authorList>
            <person name="Feng X."/>
        </authorList>
    </citation>
    <scope>NUCLEOTIDE SEQUENCE [LARGE SCALE GENOMIC DNA]</scope>
    <source>
        <strain evidence="1 2">JCM14086</strain>
    </source>
</reference>
<comment type="caution">
    <text evidence="1">The sequence shown here is derived from an EMBL/GenBank/DDBJ whole genome shotgun (WGS) entry which is preliminary data.</text>
</comment>
<dbReference type="EMBL" id="JACHVA010000131">
    <property type="protein sequence ID" value="MBC2603721.1"/>
    <property type="molecule type" value="Genomic_DNA"/>
</dbReference>
<gene>
    <name evidence="1" type="ORF">H5P30_18230</name>
</gene>
<sequence length="255" mass="28692">MAPTRTNLKRSSTRGHWKNLFLLGLIFFGNTEINAQTSPLKQPEASFRTLSLLAPINDLYYDYDDQKIPVRARTTSFSRTYPLPKKGTLDFYRLLPPKEGETEPQRVTVTEIDLDQKPGSLFVFMTESATNPNRIKTFVAQDSWESHPLETLLVFNLSERHTLVKLDTAGKVKLLGPGESATYPYPQSGAKQALLNVATQEGQNDWKLRIGGPQITLPGTRSTLVLVDEQATELRPLTEDLLIRKLIERAPVPTE</sequence>
<accession>A0A7X1B160</accession>
<dbReference type="Proteomes" id="UP000525652">
    <property type="component" value="Unassembled WGS sequence"/>
</dbReference>
<dbReference type="RefSeq" id="WP_185694346.1">
    <property type="nucleotide sequence ID" value="NZ_JACHVA010000131.1"/>
</dbReference>
<dbReference type="AlphaFoldDB" id="A0A7X1B160"/>
<evidence type="ECO:0000313" key="2">
    <source>
        <dbReference type="Proteomes" id="UP000525652"/>
    </source>
</evidence>
<keyword evidence="2" id="KW-1185">Reference proteome</keyword>
<evidence type="ECO:0000313" key="1">
    <source>
        <dbReference type="EMBL" id="MBC2603721.1"/>
    </source>
</evidence>
<organism evidence="1 2">
    <name type="scientific">Puniceicoccus vermicola</name>
    <dbReference type="NCBI Taxonomy" id="388746"/>
    <lineage>
        <taxon>Bacteria</taxon>
        <taxon>Pseudomonadati</taxon>
        <taxon>Verrucomicrobiota</taxon>
        <taxon>Opitutia</taxon>
        <taxon>Puniceicoccales</taxon>
        <taxon>Puniceicoccaceae</taxon>
        <taxon>Puniceicoccus</taxon>
    </lineage>
</organism>
<name>A0A7X1B160_9BACT</name>